<accession>A0A8H8A225</accession>
<dbReference type="GO" id="GO:0006508">
    <property type="term" value="P:proteolysis"/>
    <property type="evidence" value="ECO:0007669"/>
    <property type="project" value="InterPro"/>
</dbReference>
<evidence type="ECO:0000313" key="5">
    <source>
        <dbReference type="EMBL" id="KAG5463501.1"/>
    </source>
</evidence>
<protein>
    <submittedName>
        <fullName evidence="5">Alpha/Beta hydrolase protein</fullName>
    </submittedName>
</protein>
<evidence type="ECO:0000256" key="4">
    <source>
        <dbReference type="SAM" id="MobiDB-lite"/>
    </source>
</evidence>
<dbReference type="SUPFAM" id="SSF53474">
    <property type="entry name" value="alpha/beta-Hydrolases"/>
    <property type="match status" value="1"/>
</dbReference>
<feature type="region of interest" description="Disordered" evidence="4">
    <location>
        <begin position="195"/>
        <end position="221"/>
    </location>
</feature>
<dbReference type="Pfam" id="PF00450">
    <property type="entry name" value="Peptidase_S10"/>
    <property type="match status" value="1"/>
</dbReference>
<dbReference type="InterPro" id="IPR001563">
    <property type="entry name" value="Peptidase_S10"/>
</dbReference>
<keyword evidence="2" id="KW-0645">Protease</keyword>
<sequence length="229" mass="24630">DEHLETAKGHLQSCEASFAGNNTAPLGKQAHACDEILGAVLAQSTANNGRNNCVNYYDIRLADSSCGQQWPAPLEHVTAYLNLFPEILAEIPVLLFAGDQDLICNYEGIEQMISRISWNGGTGFANEDRELLWKVGPAGGTAEPAGTYRTARNLTYVKIFNASHMVAWDKPAEAMDMIHRFVGLGGGVGVQSWIEGEPDVPASPTGPPLTEIPPDAAEKSATVPWALLR</sequence>
<dbReference type="EMBL" id="JAEFCI010000500">
    <property type="protein sequence ID" value="KAG5463501.1"/>
    <property type="molecule type" value="Genomic_DNA"/>
</dbReference>
<organism evidence="5 6">
    <name type="scientific">Olpidium bornovanus</name>
    <dbReference type="NCBI Taxonomy" id="278681"/>
    <lineage>
        <taxon>Eukaryota</taxon>
        <taxon>Fungi</taxon>
        <taxon>Fungi incertae sedis</taxon>
        <taxon>Olpidiomycota</taxon>
        <taxon>Olpidiomycotina</taxon>
        <taxon>Olpidiomycetes</taxon>
        <taxon>Olpidiales</taxon>
        <taxon>Olpidiaceae</taxon>
        <taxon>Olpidium</taxon>
    </lineage>
</organism>
<dbReference type="GO" id="GO:0004185">
    <property type="term" value="F:serine-type carboxypeptidase activity"/>
    <property type="evidence" value="ECO:0007669"/>
    <property type="project" value="InterPro"/>
</dbReference>
<proteinExistence type="inferred from homology"/>
<evidence type="ECO:0000256" key="2">
    <source>
        <dbReference type="ARBA" id="ARBA00022645"/>
    </source>
</evidence>
<keyword evidence="2" id="KW-0121">Carboxypeptidase</keyword>
<evidence type="ECO:0000313" key="6">
    <source>
        <dbReference type="Proteomes" id="UP000673691"/>
    </source>
</evidence>
<keyword evidence="6" id="KW-1185">Reference proteome</keyword>
<reference evidence="5 6" key="1">
    <citation type="journal article" name="Sci. Rep.">
        <title>Genome-scale phylogenetic analyses confirm Olpidium as the closest living zoosporic fungus to the non-flagellated, terrestrial fungi.</title>
        <authorList>
            <person name="Chang Y."/>
            <person name="Rochon D."/>
            <person name="Sekimoto S."/>
            <person name="Wang Y."/>
            <person name="Chovatia M."/>
            <person name="Sandor L."/>
            <person name="Salamov A."/>
            <person name="Grigoriev I.V."/>
            <person name="Stajich J.E."/>
            <person name="Spatafora J.W."/>
        </authorList>
    </citation>
    <scope>NUCLEOTIDE SEQUENCE [LARGE SCALE GENOMIC DNA]</scope>
    <source>
        <strain evidence="5">S191</strain>
    </source>
</reference>
<gene>
    <name evidence="5" type="ORF">BJ554DRAFT_6903</name>
</gene>
<keyword evidence="3" id="KW-0325">Glycoprotein</keyword>
<dbReference type="AlphaFoldDB" id="A0A8H8A225"/>
<comment type="caution">
    <text evidence="5">The sequence shown here is derived from an EMBL/GenBank/DDBJ whole genome shotgun (WGS) entry which is preliminary data.</text>
</comment>
<name>A0A8H8A225_9FUNG</name>
<evidence type="ECO:0000256" key="3">
    <source>
        <dbReference type="ARBA" id="ARBA00023180"/>
    </source>
</evidence>
<dbReference type="Proteomes" id="UP000673691">
    <property type="component" value="Unassembled WGS sequence"/>
</dbReference>
<evidence type="ECO:0000256" key="1">
    <source>
        <dbReference type="ARBA" id="ARBA00009431"/>
    </source>
</evidence>
<feature type="non-terminal residue" evidence="5">
    <location>
        <position position="1"/>
    </location>
</feature>
<keyword evidence="5" id="KW-0378">Hydrolase</keyword>
<dbReference type="Gene3D" id="3.40.50.1820">
    <property type="entry name" value="alpha/beta hydrolase"/>
    <property type="match status" value="1"/>
</dbReference>
<comment type="similarity">
    <text evidence="1">Belongs to the peptidase S10 family.</text>
</comment>
<dbReference type="OrthoDB" id="443318at2759"/>
<dbReference type="InterPro" id="IPR029058">
    <property type="entry name" value="AB_hydrolase_fold"/>
</dbReference>